<dbReference type="EMBL" id="KZ613817">
    <property type="protein sequence ID" value="PMD58888.1"/>
    <property type="molecule type" value="Genomic_DNA"/>
</dbReference>
<dbReference type="Pfam" id="PF06985">
    <property type="entry name" value="HET"/>
    <property type="match status" value="1"/>
</dbReference>
<evidence type="ECO:0000259" key="1">
    <source>
        <dbReference type="Pfam" id="PF06985"/>
    </source>
</evidence>
<gene>
    <name evidence="2" type="ORF">K444DRAFT_590807</name>
</gene>
<dbReference type="InParanoid" id="A0A2J6T7A2"/>
<dbReference type="OrthoDB" id="5347061at2759"/>
<dbReference type="PANTHER" id="PTHR33112:SF10">
    <property type="entry name" value="TOL"/>
    <property type="match status" value="1"/>
</dbReference>
<protein>
    <submittedName>
        <fullName evidence="2">HET-domain-containing protein</fullName>
    </submittedName>
</protein>
<reference evidence="2 3" key="1">
    <citation type="submission" date="2016-04" db="EMBL/GenBank/DDBJ databases">
        <title>A degradative enzymes factory behind the ericoid mycorrhizal symbiosis.</title>
        <authorList>
            <consortium name="DOE Joint Genome Institute"/>
            <person name="Martino E."/>
            <person name="Morin E."/>
            <person name="Grelet G."/>
            <person name="Kuo A."/>
            <person name="Kohler A."/>
            <person name="Daghino S."/>
            <person name="Barry K."/>
            <person name="Choi C."/>
            <person name="Cichocki N."/>
            <person name="Clum A."/>
            <person name="Copeland A."/>
            <person name="Hainaut M."/>
            <person name="Haridas S."/>
            <person name="Labutti K."/>
            <person name="Lindquist E."/>
            <person name="Lipzen A."/>
            <person name="Khouja H.-R."/>
            <person name="Murat C."/>
            <person name="Ohm R."/>
            <person name="Olson A."/>
            <person name="Spatafora J."/>
            <person name="Veneault-Fourrey C."/>
            <person name="Henrissat B."/>
            <person name="Grigoriev I."/>
            <person name="Martin F."/>
            <person name="Perotto S."/>
        </authorList>
    </citation>
    <scope>NUCLEOTIDE SEQUENCE [LARGE SCALE GENOMIC DNA]</scope>
    <source>
        <strain evidence="2 3">E</strain>
    </source>
</reference>
<name>A0A2J6T7A2_9HELO</name>
<accession>A0A2J6T7A2</accession>
<evidence type="ECO:0000313" key="3">
    <source>
        <dbReference type="Proteomes" id="UP000235371"/>
    </source>
</evidence>
<dbReference type="Proteomes" id="UP000235371">
    <property type="component" value="Unassembled WGS sequence"/>
</dbReference>
<dbReference type="RefSeq" id="XP_024735792.1">
    <property type="nucleotide sequence ID" value="XM_024878165.1"/>
</dbReference>
<dbReference type="PANTHER" id="PTHR33112">
    <property type="entry name" value="DOMAIN PROTEIN, PUTATIVE-RELATED"/>
    <property type="match status" value="1"/>
</dbReference>
<organism evidence="2 3">
    <name type="scientific">Hyaloscypha bicolor E</name>
    <dbReference type="NCBI Taxonomy" id="1095630"/>
    <lineage>
        <taxon>Eukaryota</taxon>
        <taxon>Fungi</taxon>
        <taxon>Dikarya</taxon>
        <taxon>Ascomycota</taxon>
        <taxon>Pezizomycotina</taxon>
        <taxon>Leotiomycetes</taxon>
        <taxon>Helotiales</taxon>
        <taxon>Hyaloscyphaceae</taxon>
        <taxon>Hyaloscypha</taxon>
        <taxon>Hyaloscypha bicolor</taxon>
    </lineage>
</organism>
<keyword evidence="3" id="KW-1185">Reference proteome</keyword>
<dbReference type="GeneID" id="36586242"/>
<dbReference type="AlphaFoldDB" id="A0A2J6T7A2"/>
<sequence length="649" mass="73379">MNVEEIDLCPFCSDLVKSTTDSLIPSSQCPHYPTYGLILSSSEKCTICRTITSLWGHIDSILNRHEISKKPIRGCRDEFSVKITTKVARRMPSGASWTLLEASLGSTHTGLTSISYFTLVSCLLGDPISSSAFWRSPTTTFDSKLLAIQSWMFDCESQNGHSKCRPVPFAPLRLLTVGLDGKPLRLVERDTTTIRTDYAALSYCWGNSLQLRTTKGTLTIFSKEVPSKLIPRTFADAIHIARALRIPYIWIDALCIVQDDEQEWQSEATHMSEIYRGSQLTITATESVDSLQGCFPPEKPGLHSAGLFFRTRPNGLDDRSSLVRIYRNDIRDSVVEDSVISTRGWTLQEQLLSPRLVFCMQPDMHWKCQCNYQTQSGLSFEPRMAPDRGGLFLDLNHRLDDLWYRSSWRRIIEGYSLREFTFSQDRVPAIAGMTRYFASTLEDVPILGLWVRSFARDLAWLRGGGRQQMSNTSGLPSWTWLACQGCVLYTIGSKYADYEVQVVEHLKLLNWDVQWQGTPYASPVELAQVKVEGPVREIEIRPFTEGSSHKPPYFQVFGEDLKPTVKTKFPWRCAGQFDTGDASEATIYLCLLLFSETKSSESNYTSEIFLILEPVEIHSTVKYKRIGMARIWGGPPTFNAAKTISMVLV</sequence>
<dbReference type="InterPro" id="IPR010730">
    <property type="entry name" value="HET"/>
</dbReference>
<evidence type="ECO:0000313" key="2">
    <source>
        <dbReference type="EMBL" id="PMD58888.1"/>
    </source>
</evidence>
<feature type="domain" description="Heterokaryon incompatibility" evidence="1">
    <location>
        <begin position="198"/>
        <end position="349"/>
    </location>
</feature>
<proteinExistence type="predicted"/>